<accession>A0ACA9R3C6</accession>
<keyword evidence="2" id="KW-1185">Reference proteome</keyword>
<evidence type="ECO:0000313" key="1">
    <source>
        <dbReference type="EMBL" id="CAG8774912.1"/>
    </source>
</evidence>
<dbReference type="Proteomes" id="UP000789920">
    <property type="component" value="Unassembled WGS sequence"/>
</dbReference>
<comment type="caution">
    <text evidence="1">The sequence shown here is derived from an EMBL/GenBank/DDBJ whole genome shotgun (WGS) entry which is preliminary data.</text>
</comment>
<protein>
    <submittedName>
        <fullName evidence="1">15759_t:CDS:1</fullName>
    </submittedName>
</protein>
<dbReference type="EMBL" id="CAJVQC010042269">
    <property type="protein sequence ID" value="CAG8774912.1"/>
    <property type="molecule type" value="Genomic_DNA"/>
</dbReference>
<sequence>MDPLARKAVNLNVLRRHDENIVEIIDSSSYVVVYKFDHEQSAWTKKGVEGTMFVFRRCVQPAYGFIVMNRLGIDNFMAPLTDSMELEFKDEYIIYRTDDDNIHGIWVYEAKDRERIRKQLWECRELSKTASMSLQLEQSSKISFTQTTNSNSYGKPIDIVDLLKRAEIKQINGMTSSKRNVQSDDHSHKNVIGELFQNTNRTESSIHTSIPSVTPVPPNQSLDGKLLLDLLRQPANNSSTGIASNPYISSTPLPQPISLTGDATSHDHYMMNTGPSFAKTSMPTLLTNTSNHVPTTSTTLFGENNQGLQRSQVLDASIASLSGFLDRNDQRGNRMQKIMSKPEFTQRYLYLIQ</sequence>
<gene>
    <name evidence="1" type="ORF">RPERSI_LOCUS16854</name>
</gene>
<reference evidence="1" key="1">
    <citation type="submission" date="2021-06" db="EMBL/GenBank/DDBJ databases">
        <authorList>
            <person name="Kallberg Y."/>
            <person name="Tangrot J."/>
            <person name="Rosling A."/>
        </authorList>
    </citation>
    <scope>NUCLEOTIDE SEQUENCE</scope>
    <source>
        <strain evidence="1">MA461A</strain>
    </source>
</reference>
<proteinExistence type="predicted"/>
<evidence type="ECO:0000313" key="2">
    <source>
        <dbReference type="Proteomes" id="UP000789920"/>
    </source>
</evidence>
<organism evidence="1 2">
    <name type="scientific">Racocetra persica</name>
    <dbReference type="NCBI Taxonomy" id="160502"/>
    <lineage>
        <taxon>Eukaryota</taxon>
        <taxon>Fungi</taxon>
        <taxon>Fungi incertae sedis</taxon>
        <taxon>Mucoromycota</taxon>
        <taxon>Glomeromycotina</taxon>
        <taxon>Glomeromycetes</taxon>
        <taxon>Diversisporales</taxon>
        <taxon>Gigasporaceae</taxon>
        <taxon>Racocetra</taxon>
    </lineage>
</organism>
<feature type="non-terminal residue" evidence="1">
    <location>
        <position position="353"/>
    </location>
</feature>
<name>A0ACA9R3C6_9GLOM</name>